<keyword evidence="3" id="KW-1185">Reference proteome</keyword>
<dbReference type="InterPro" id="IPR032774">
    <property type="entry name" value="WG_beta_rep"/>
</dbReference>
<evidence type="ECO:0008006" key="4">
    <source>
        <dbReference type="Google" id="ProtNLM"/>
    </source>
</evidence>
<comment type="caution">
    <text evidence="2">The sequence shown here is derived from an EMBL/GenBank/DDBJ whole genome shotgun (WGS) entry which is preliminary data.</text>
</comment>
<evidence type="ECO:0000313" key="2">
    <source>
        <dbReference type="EMBL" id="GAA4845568.1"/>
    </source>
</evidence>
<feature type="signal peptide" evidence="1">
    <location>
        <begin position="1"/>
        <end position="24"/>
    </location>
</feature>
<dbReference type="Proteomes" id="UP001500298">
    <property type="component" value="Unassembled WGS sequence"/>
</dbReference>
<gene>
    <name evidence="2" type="ORF">GCM10023331_32930</name>
</gene>
<dbReference type="EMBL" id="BAABJX010000052">
    <property type="protein sequence ID" value="GAA4845568.1"/>
    <property type="molecule type" value="Genomic_DNA"/>
</dbReference>
<evidence type="ECO:0000313" key="3">
    <source>
        <dbReference type="Proteomes" id="UP001500298"/>
    </source>
</evidence>
<keyword evidence="1" id="KW-0732">Signal</keyword>
<protein>
    <recommendedName>
        <fullName evidence="4">WG containing repeat-containing protein</fullName>
    </recommendedName>
</protein>
<dbReference type="Pfam" id="PF14903">
    <property type="entry name" value="WG_beta_rep"/>
    <property type="match status" value="5"/>
</dbReference>
<accession>A0ABP9DNZ9</accession>
<dbReference type="PANTHER" id="PTHR37841:SF1">
    <property type="entry name" value="DUF3298 DOMAIN-CONTAINING PROTEIN"/>
    <property type="match status" value="1"/>
</dbReference>
<sequence>MKFLNVVKGIALIGSTLLHTSLQAQDMLVPLLSTEHQKVGYIHRTDSSSYIIAPSYEEATSFSEGLGRVRTSEGYFLLNKKGEKLNTTPYAFIGWSNMMKSSQLFFYEGKYIAIQTAEGLWGLIDKKGKVVLEPRYTSFEYFENGVSKVSVYNQNLQQELFGLIDPKGREKLATYFDFITPLIHRKNRYLAGHYGEDGTVRIRLFDGAGKEIIGSQYELIEELPNGLLRVRQEGIYALFNVNGKALTPFQYHDIFPDVKGYMRITQNGREGLLSPEGKEIYAPIYRKVALTDTTAIITPMHRITAVTASKEVLGQWDYDKLENIGKGVFLFDSHGKKGITTLHAEIKLFGQYEHIGPFIKNRSIVRKDGLYGVINQNGEIIIPVAHKKITQEQAEVFRVTDHNTDLYDHQGSNITQGRYPYIDQPSGKMYRVFDGQKYGFLNEELQEVIPLIYRDAEAFNGPYAVVRQGQYYGVINREGEWVISPFVDKLMSISEGTFLYKNNEQWGTLTASGIEVFRTDIMELQVKKGAVYSKYRGKFGLINEAGEACLPPVYDSISTVRADQTVFMYKNGKRYFKHLYEPGVPGPDAYDHLLWVGEQTEGYAPVKIHQRYGFVDFLGRLRISARYEAVQPYSEGLAPIRLGNKWGYLDKRDRIIIQPKYEEATPFEDSMAIVKNKGKYGVLHRSGKEILPCRYEHVERLPTGNWLIQENGKAGVFAKDGMQGIYGKYSQLKDLGNGFVITQSEGKYGLDYLRGLVIYFPQFDRIEYNAMDGTFLLYEKQEIQVYPL</sequence>
<reference evidence="3" key="1">
    <citation type="journal article" date="2019" name="Int. J. Syst. Evol. Microbiol.">
        <title>The Global Catalogue of Microorganisms (GCM) 10K type strain sequencing project: providing services to taxonomists for standard genome sequencing and annotation.</title>
        <authorList>
            <consortium name="The Broad Institute Genomics Platform"/>
            <consortium name="The Broad Institute Genome Sequencing Center for Infectious Disease"/>
            <person name="Wu L."/>
            <person name="Ma J."/>
        </authorList>
    </citation>
    <scope>NUCLEOTIDE SEQUENCE [LARGE SCALE GENOMIC DNA]</scope>
    <source>
        <strain evidence="3">JCM 18326</strain>
    </source>
</reference>
<dbReference type="RefSeq" id="WP_345373774.1">
    <property type="nucleotide sequence ID" value="NZ_BAABJX010000052.1"/>
</dbReference>
<dbReference type="PANTHER" id="PTHR37841">
    <property type="entry name" value="GLR2918 PROTEIN"/>
    <property type="match status" value="1"/>
</dbReference>
<evidence type="ECO:0000256" key="1">
    <source>
        <dbReference type="SAM" id="SignalP"/>
    </source>
</evidence>
<feature type="chain" id="PRO_5045353214" description="WG containing repeat-containing protein" evidence="1">
    <location>
        <begin position="25"/>
        <end position="788"/>
    </location>
</feature>
<organism evidence="2 3">
    <name type="scientific">Algivirga pacifica</name>
    <dbReference type="NCBI Taxonomy" id="1162670"/>
    <lineage>
        <taxon>Bacteria</taxon>
        <taxon>Pseudomonadati</taxon>
        <taxon>Bacteroidota</taxon>
        <taxon>Cytophagia</taxon>
        <taxon>Cytophagales</taxon>
        <taxon>Flammeovirgaceae</taxon>
        <taxon>Algivirga</taxon>
    </lineage>
</organism>
<proteinExistence type="predicted"/>
<name>A0ABP9DNZ9_9BACT</name>